<organism evidence="2 3">
    <name type="scientific">Donghicola eburneus</name>
    <dbReference type="NCBI Taxonomy" id="393278"/>
    <lineage>
        <taxon>Bacteria</taxon>
        <taxon>Pseudomonadati</taxon>
        <taxon>Pseudomonadota</taxon>
        <taxon>Alphaproteobacteria</taxon>
        <taxon>Rhodobacterales</taxon>
        <taxon>Roseobacteraceae</taxon>
        <taxon>Donghicola</taxon>
    </lineage>
</organism>
<evidence type="ECO:0000313" key="2">
    <source>
        <dbReference type="EMBL" id="SCM67096.1"/>
    </source>
</evidence>
<dbReference type="SMART" id="SM00858">
    <property type="entry name" value="SAF"/>
    <property type="match status" value="1"/>
</dbReference>
<dbReference type="CDD" id="cd11614">
    <property type="entry name" value="SAF_CpaB_FlgA_like"/>
    <property type="match status" value="1"/>
</dbReference>
<sequence length="287" mass="30881">MRLVFGLVLVVGVALAGFAVFMAKDRIQAYRNEIAARDAALQQIVPTTPVYVLTQEVDYGDKITKEHVRLVNWPQSALPEAAFTEETALFPEGDSALRVAIRKMEKDEVIMTSKVTEPGEDVGLTSLLEPGMRAFTIKVDVTSGVSGFLRPGDRVDVYWTGAVRSGDALGIASGDFTKMIEPGVQIIAIDQATSFSSSDATIARTVTVAATPRQVATLAQAQSSGGLSLSLLGARDETVAQSIEVDQNRLLGIEQREVAEVAKEKEVCTIRQRRGAEVVVTEIPCTN</sequence>
<accession>A0A1M4N1Y1</accession>
<evidence type="ECO:0000259" key="1">
    <source>
        <dbReference type="SMART" id="SM00858"/>
    </source>
</evidence>
<name>A0A1M4N1Y1_9RHOB</name>
<dbReference type="Pfam" id="PF08666">
    <property type="entry name" value="SAF"/>
    <property type="match status" value="1"/>
</dbReference>
<evidence type="ECO:0000313" key="3">
    <source>
        <dbReference type="Proteomes" id="UP000184085"/>
    </source>
</evidence>
<dbReference type="Proteomes" id="UP000184085">
    <property type="component" value="Unassembled WGS sequence"/>
</dbReference>
<gene>
    <name evidence="2" type="primary">cpaB</name>
    <name evidence="2" type="ORF">KARMA_1283</name>
</gene>
<dbReference type="AlphaFoldDB" id="A0A1M4N1Y1"/>
<dbReference type="Pfam" id="PF16976">
    <property type="entry name" value="RcpC"/>
    <property type="match status" value="1"/>
</dbReference>
<keyword evidence="3" id="KW-1185">Reference proteome</keyword>
<dbReference type="EMBL" id="FMJB01000043">
    <property type="protein sequence ID" value="SCM67096.1"/>
    <property type="molecule type" value="Genomic_DNA"/>
</dbReference>
<dbReference type="InterPro" id="IPR017592">
    <property type="entry name" value="Pilus_assmbl_Flp-typ_CpaB"/>
</dbReference>
<feature type="domain" description="SAF" evidence="1">
    <location>
        <begin position="48"/>
        <end position="116"/>
    </location>
</feature>
<proteinExistence type="predicted"/>
<dbReference type="NCBIfam" id="TIGR03177">
    <property type="entry name" value="pilus_cpaB"/>
    <property type="match status" value="1"/>
</dbReference>
<dbReference type="InterPro" id="IPR013974">
    <property type="entry name" value="SAF"/>
</dbReference>
<dbReference type="RefSeq" id="WP_072705698.1">
    <property type="nucleotide sequence ID" value="NZ_FMJB01000043.1"/>
</dbReference>
<dbReference type="InterPro" id="IPR031571">
    <property type="entry name" value="RcpC_dom"/>
</dbReference>
<protein>
    <submittedName>
        <fullName evidence="2">Pilus assembly protein CpaB</fullName>
    </submittedName>
</protein>
<reference evidence="3" key="1">
    <citation type="submission" date="2016-09" db="EMBL/GenBank/DDBJ databases">
        <authorList>
            <person name="Wibberg D."/>
        </authorList>
    </citation>
    <scope>NUCLEOTIDE SEQUENCE [LARGE SCALE GENOMIC DNA]</scope>
</reference>